<feature type="domain" description="Topoisomerase 6 subunit A/Spo11 TOPRIM" evidence="14">
    <location>
        <begin position="100"/>
        <end position="260"/>
    </location>
</feature>
<evidence type="ECO:0000259" key="14">
    <source>
        <dbReference type="Pfam" id="PF21180"/>
    </source>
</evidence>
<dbReference type="STRING" id="92696.A0A4R0RJW8"/>
<dbReference type="InterPro" id="IPR034136">
    <property type="entry name" value="TOPRIM_Topo6A/Spo11"/>
</dbReference>
<keyword evidence="6" id="KW-0479">Metal-binding</keyword>
<evidence type="ECO:0000256" key="1">
    <source>
        <dbReference type="ARBA" id="ARBA00000185"/>
    </source>
</evidence>
<dbReference type="Gene3D" id="3.40.1360.10">
    <property type="match status" value="1"/>
</dbReference>
<proteinExistence type="inferred from homology"/>
<dbReference type="Gene3D" id="1.10.10.10">
    <property type="entry name" value="Winged helix-like DNA-binding domain superfamily/Winged helix DNA-binding domain"/>
    <property type="match status" value="1"/>
</dbReference>
<dbReference type="GO" id="GO:0000228">
    <property type="term" value="C:nuclear chromosome"/>
    <property type="evidence" value="ECO:0007669"/>
    <property type="project" value="TreeGrafter"/>
</dbReference>
<comment type="caution">
    <text evidence="15">The sequence shown here is derived from an EMBL/GenBank/DDBJ whole genome shotgun (WGS) entry which is preliminary data.</text>
</comment>
<evidence type="ECO:0000256" key="5">
    <source>
        <dbReference type="ARBA" id="ARBA00012895"/>
    </source>
</evidence>
<keyword evidence="8 12" id="KW-0799">Topoisomerase</keyword>
<keyword evidence="9 12" id="KW-0238">DNA-binding</keyword>
<evidence type="ECO:0000256" key="4">
    <source>
        <dbReference type="ARBA" id="ARBA00006559"/>
    </source>
</evidence>
<evidence type="ECO:0000256" key="6">
    <source>
        <dbReference type="ARBA" id="ARBA00022723"/>
    </source>
</evidence>
<dbReference type="Proteomes" id="UP000292702">
    <property type="component" value="Unassembled WGS sequence"/>
</dbReference>
<keyword evidence="7" id="KW-0460">Magnesium</keyword>
<dbReference type="InterPro" id="IPR013048">
    <property type="entry name" value="Meiotic_Spo11"/>
</dbReference>
<dbReference type="PRINTS" id="PR01550">
    <property type="entry name" value="TOP6AFAMILY"/>
</dbReference>
<gene>
    <name evidence="15" type="primary">SPO11</name>
    <name evidence="15" type="ORF">EIP91_006640</name>
</gene>
<dbReference type="GO" id="GO:0000706">
    <property type="term" value="P:meiotic DNA double-strand break processing"/>
    <property type="evidence" value="ECO:0007669"/>
    <property type="project" value="TreeGrafter"/>
</dbReference>
<name>A0A4R0RJW8_9APHY</name>
<evidence type="ECO:0000256" key="9">
    <source>
        <dbReference type="ARBA" id="ARBA00023125"/>
    </source>
</evidence>
<dbReference type="InterPro" id="IPR036078">
    <property type="entry name" value="Spo11/TopoVI_A_sf"/>
</dbReference>
<dbReference type="AlphaFoldDB" id="A0A4R0RJW8"/>
<comment type="cofactor">
    <cofactor evidence="2">
        <name>Mg(2+)</name>
        <dbReference type="ChEBI" id="CHEBI:18420"/>
    </cofactor>
</comment>
<evidence type="ECO:0000256" key="7">
    <source>
        <dbReference type="ARBA" id="ARBA00022842"/>
    </source>
</evidence>
<comment type="catalytic activity">
    <reaction evidence="1 12">
        <text>ATP-dependent breakage, passage and rejoining of double-stranded DNA.</text>
        <dbReference type="EC" id="5.6.2.2"/>
    </reaction>
</comment>
<dbReference type="InterPro" id="IPR013049">
    <property type="entry name" value="Spo11/TopoVI_A_N"/>
</dbReference>
<evidence type="ECO:0000256" key="11">
    <source>
        <dbReference type="ARBA" id="ARBA00023242"/>
    </source>
</evidence>
<feature type="active site" description="O-(5'-phospho-DNA)-tyrosine intermediate" evidence="12">
    <location>
        <position position="18"/>
    </location>
</feature>
<dbReference type="SUPFAM" id="SSF56726">
    <property type="entry name" value="DNA topoisomerase IV, alpha subunit"/>
    <property type="match status" value="1"/>
</dbReference>
<keyword evidence="10 12" id="KW-0413">Isomerase</keyword>
<dbReference type="InterPro" id="IPR002815">
    <property type="entry name" value="Spo11/TopoVI_A"/>
</dbReference>
<dbReference type="GO" id="GO:0003918">
    <property type="term" value="F:DNA topoisomerase type II (double strand cut, ATP-hydrolyzing) activity"/>
    <property type="evidence" value="ECO:0007669"/>
    <property type="project" value="UniProtKB-UniRule"/>
</dbReference>
<evidence type="ECO:0000256" key="12">
    <source>
        <dbReference type="PROSITE-ProRule" id="PRU01385"/>
    </source>
</evidence>
<evidence type="ECO:0000256" key="8">
    <source>
        <dbReference type="ARBA" id="ARBA00023029"/>
    </source>
</evidence>
<evidence type="ECO:0000256" key="3">
    <source>
        <dbReference type="ARBA" id="ARBA00004123"/>
    </source>
</evidence>
<evidence type="ECO:0000256" key="10">
    <source>
        <dbReference type="ARBA" id="ARBA00023235"/>
    </source>
</evidence>
<evidence type="ECO:0000313" key="15">
    <source>
        <dbReference type="EMBL" id="TCD62594.1"/>
    </source>
</evidence>
<keyword evidence="11" id="KW-0539">Nucleus</keyword>
<dbReference type="PANTHER" id="PTHR10848">
    <property type="entry name" value="MEIOTIC RECOMBINATION PROTEIN SPO11"/>
    <property type="match status" value="1"/>
</dbReference>
<dbReference type="EC" id="5.6.2.2" evidence="5"/>
<reference evidence="15 16" key="1">
    <citation type="submission" date="2018-11" db="EMBL/GenBank/DDBJ databases">
        <title>Genome assembly of Steccherinum ochraceum LE-BIN_3174, the white-rot fungus of the Steccherinaceae family (The Residual Polyporoid clade, Polyporales, Basidiomycota).</title>
        <authorList>
            <person name="Fedorova T.V."/>
            <person name="Glazunova O.A."/>
            <person name="Landesman E.O."/>
            <person name="Moiseenko K.V."/>
            <person name="Psurtseva N.V."/>
            <person name="Savinova O.S."/>
            <person name="Shakhova N.V."/>
            <person name="Tyazhelova T.V."/>
            <person name="Vasina D.V."/>
        </authorList>
    </citation>
    <scope>NUCLEOTIDE SEQUENCE [LARGE SCALE GENOMIC DNA]</scope>
    <source>
        <strain evidence="15 16">LE-BIN_3174</strain>
    </source>
</reference>
<dbReference type="GO" id="GO:0005524">
    <property type="term" value="F:ATP binding"/>
    <property type="evidence" value="ECO:0007669"/>
    <property type="project" value="InterPro"/>
</dbReference>
<dbReference type="GO" id="GO:0046872">
    <property type="term" value="F:metal ion binding"/>
    <property type="evidence" value="ECO:0007669"/>
    <property type="project" value="UniProtKB-KW"/>
</dbReference>
<comment type="similarity">
    <text evidence="4 12">Belongs to the TOP6A family.</text>
</comment>
<dbReference type="Pfam" id="PF21180">
    <property type="entry name" value="TOP6A-Spo11_Toprim"/>
    <property type="match status" value="1"/>
</dbReference>
<dbReference type="PROSITE" id="PS52041">
    <property type="entry name" value="TOPO_IIB"/>
    <property type="match status" value="1"/>
</dbReference>
<sequence>MHQALLNDVPTTKRDVYYKDVTLFKRQSIVDKLVDDIAATMSLCRSDMCIRASPKGLFSGSALTVHLKQGGTLYGTDCEATLIPTADEIARFDVNDDLRWVLVVEKEAIFQTLVHLELTAHDATLGQGIIVTGKGYPDVATRQLVCTLSQNLPSSVPILGLMDADPFGVDILSVYKYGSAAMSHEAADLAAPRLQWIGILNSEFSELCLDRDSLIPMSTHDEKKAMAMLRRKHMPKEWRRELQQMVFTRRKAEIEILTRRVSQVPACAGTDKPEEGHMSEPALESIVHPLVEYVATKIRSVIELQ</sequence>
<protein>
    <recommendedName>
        <fullName evidence="5">DNA topoisomerase (ATP-hydrolyzing)</fullName>
        <ecNumber evidence="5">5.6.2.2</ecNumber>
    </recommendedName>
</protein>
<dbReference type="GO" id="GO:0007131">
    <property type="term" value="P:reciprocal meiotic recombination"/>
    <property type="evidence" value="ECO:0007669"/>
    <property type="project" value="TreeGrafter"/>
</dbReference>
<feature type="domain" description="Spo11/DNA topoisomerase VI subunit A N-terminal" evidence="13">
    <location>
        <begin position="1"/>
        <end position="49"/>
    </location>
</feature>
<dbReference type="CDD" id="cd00223">
    <property type="entry name" value="TOPRIM_TopoIIB_SPO"/>
    <property type="match status" value="1"/>
</dbReference>
<dbReference type="Pfam" id="PF04406">
    <property type="entry name" value="TP6A_N"/>
    <property type="match status" value="1"/>
</dbReference>
<evidence type="ECO:0000256" key="2">
    <source>
        <dbReference type="ARBA" id="ARBA00001946"/>
    </source>
</evidence>
<accession>A0A4R0RJW8</accession>
<evidence type="ECO:0000313" key="16">
    <source>
        <dbReference type="Proteomes" id="UP000292702"/>
    </source>
</evidence>
<dbReference type="GO" id="GO:0003677">
    <property type="term" value="F:DNA binding"/>
    <property type="evidence" value="ECO:0007669"/>
    <property type="project" value="UniProtKB-UniRule"/>
</dbReference>
<dbReference type="EMBL" id="RWJN01000358">
    <property type="protein sequence ID" value="TCD62594.1"/>
    <property type="molecule type" value="Genomic_DNA"/>
</dbReference>
<dbReference type="GO" id="GO:0042138">
    <property type="term" value="P:meiotic DNA double-strand break formation"/>
    <property type="evidence" value="ECO:0007669"/>
    <property type="project" value="InterPro"/>
</dbReference>
<dbReference type="OrthoDB" id="5377392at2759"/>
<evidence type="ECO:0000259" key="13">
    <source>
        <dbReference type="Pfam" id="PF04406"/>
    </source>
</evidence>
<dbReference type="PRINTS" id="PR01551">
    <property type="entry name" value="SPO11HOMOLOG"/>
</dbReference>
<keyword evidence="16" id="KW-1185">Reference proteome</keyword>
<dbReference type="InterPro" id="IPR036388">
    <property type="entry name" value="WH-like_DNA-bd_sf"/>
</dbReference>
<comment type="subcellular location">
    <subcellularLocation>
        <location evidence="3">Nucleus</location>
    </subcellularLocation>
</comment>
<dbReference type="PANTHER" id="PTHR10848:SF0">
    <property type="entry name" value="MEIOTIC RECOMBINATION PROTEIN SPO11"/>
    <property type="match status" value="1"/>
</dbReference>
<organism evidence="15 16">
    <name type="scientific">Steccherinum ochraceum</name>
    <dbReference type="NCBI Taxonomy" id="92696"/>
    <lineage>
        <taxon>Eukaryota</taxon>
        <taxon>Fungi</taxon>
        <taxon>Dikarya</taxon>
        <taxon>Basidiomycota</taxon>
        <taxon>Agaricomycotina</taxon>
        <taxon>Agaricomycetes</taxon>
        <taxon>Polyporales</taxon>
        <taxon>Steccherinaceae</taxon>
        <taxon>Steccherinum</taxon>
    </lineage>
</organism>